<name>A0A193GAW5_9BORD</name>
<organism evidence="1 2">
    <name type="scientific">Bordetella flabilis</name>
    <dbReference type="NCBI Taxonomy" id="463014"/>
    <lineage>
        <taxon>Bacteria</taxon>
        <taxon>Pseudomonadati</taxon>
        <taxon>Pseudomonadota</taxon>
        <taxon>Betaproteobacteria</taxon>
        <taxon>Burkholderiales</taxon>
        <taxon>Alcaligenaceae</taxon>
        <taxon>Bordetella</taxon>
    </lineage>
</organism>
<sequence>MSTDVDTDLLTTLRSLFACGEPFGPEFGMTADLREALYAAGHALYAQGQYQQARSLFAQLVLYDHTDPRYIKALAAATQMLAEHELALQMYTVIAAMNPGEPQSVMHAGTCMLAMGRRSDAAEAFELAISLCHDVSQGAVRSHCQRQVELLRRERE</sequence>
<dbReference type="OrthoDB" id="8908818at2"/>
<accession>A0A193GAW5</accession>
<dbReference type="PRINTS" id="PR01595">
    <property type="entry name" value="SYCDCHAPRONE"/>
</dbReference>
<dbReference type="InterPro" id="IPR011990">
    <property type="entry name" value="TPR-like_helical_dom_sf"/>
</dbReference>
<gene>
    <name evidence="1" type="ORF">BAU07_06235</name>
</gene>
<evidence type="ECO:0000313" key="1">
    <source>
        <dbReference type="EMBL" id="ANN76763.1"/>
    </source>
</evidence>
<keyword evidence="2" id="KW-1185">Reference proteome</keyword>
<protein>
    <submittedName>
        <fullName evidence="1">CesD/SycD/LcrH family type III secretion system chaperone</fullName>
    </submittedName>
</protein>
<evidence type="ECO:0000313" key="2">
    <source>
        <dbReference type="Proteomes" id="UP000091926"/>
    </source>
</evidence>
<proteinExistence type="predicted"/>
<dbReference type="InterPro" id="IPR005415">
    <property type="entry name" value="T3SS_Ca_resp_chp_LcrH/SycD"/>
</dbReference>
<dbReference type="AlphaFoldDB" id="A0A193GAW5"/>
<reference evidence="1 2" key="1">
    <citation type="submission" date="2016-06" db="EMBL/GenBank/DDBJ databases">
        <title>Complete genome sequences of Bordetella bronchialis and Bordetella flabilis.</title>
        <authorList>
            <person name="LiPuma J.J."/>
            <person name="Spilker T."/>
        </authorList>
    </citation>
    <scope>NUCLEOTIDE SEQUENCE [LARGE SCALE GENOMIC DNA]</scope>
    <source>
        <strain evidence="1 2">AU10664</strain>
    </source>
</reference>
<dbReference type="Proteomes" id="UP000091926">
    <property type="component" value="Chromosome"/>
</dbReference>
<dbReference type="KEGG" id="bfz:BAU07_06235"/>
<dbReference type="NCBIfam" id="TIGR02552">
    <property type="entry name" value="LcrH_SycD"/>
    <property type="match status" value="1"/>
</dbReference>
<dbReference type="EMBL" id="CP016172">
    <property type="protein sequence ID" value="ANN76763.1"/>
    <property type="molecule type" value="Genomic_DNA"/>
</dbReference>
<dbReference type="Gene3D" id="1.25.40.10">
    <property type="entry name" value="Tetratricopeptide repeat domain"/>
    <property type="match status" value="1"/>
</dbReference>
<dbReference type="SUPFAM" id="SSF48452">
    <property type="entry name" value="TPR-like"/>
    <property type="match status" value="1"/>
</dbReference>
<dbReference type="STRING" id="463014.BAU07_06235"/>